<dbReference type="Proteomes" id="UP001642484">
    <property type="component" value="Unassembled WGS sequence"/>
</dbReference>
<keyword evidence="2" id="KW-1185">Reference proteome</keyword>
<evidence type="ECO:0000313" key="1">
    <source>
        <dbReference type="EMBL" id="CAK8996516.1"/>
    </source>
</evidence>
<sequence>MGVSTVWLAQTPLRLPRRIHVCGAITAILSWNLQLEHPMFSATFAGGEHECRLPATCCKPCSARVCQSLGCQQELRMHHSG</sequence>
<organism evidence="1 2">
    <name type="scientific">Durusdinium trenchii</name>
    <dbReference type="NCBI Taxonomy" id="1381693"/>
    <lineage>
        <taxon>Eukaryota</taxon>
        <taxon>Sar</taxon>
        <taxon>Alveolata</taxon>
        <taxon>Dinophyceae</taxon>
        <taxon>Suessiales</taxon>
        <taxon>Symbiodiniaceae</taxon>
        <taxon>Durusdinium</taxon>
    </lineage>
</organism>
<protein>
    <submittedName>
        <fullName evidence="1">Uncharacterized protein</fullName>
    </submittedName>
</protein>
<dbReference type="EMBL" id="CAXAMN010001847">
    <property type="protein sequence ID" value="CAK8996516.1"/>
    <property type="molecule type" value="Genomic_DNA"/>
</dbReference>
<name>A0ABP0I3G0_9DINO</name>
<accession>A0ABP0I3G0</accession>
<evidence type="ECO:0000313" key="2">
    <source>
        <dbReference type="Proteomes" id="UP001642484"/>
    </source>
</evidence>
<reference evidence="1 2" key="1">
    <citation type="submission" date="2024-02" db="EMBL/GenBank/DDBJ databases">
        <authorList>
            <person name="Chen Y."/>
            <person name="Shah S."/>
            <person name="Dougan E. K."/>
            <person name="Thang M."/>
            <person name="Chan C."/>
        </authorList>
    </citation>
    <scope>NUCLEOTIDE SEQUENCE [LARGE SCALE GENOMIC DNA]</scope>
</reference>
<comment type="caution">
    <text evidence="1">The sequence shown here is derived from an EMBL/GenBank/DDBJ whole genome shotgun (WGS) entry which is preliminary data.</text>
</comment>
<gene>
    <name evidence="1" type="ORF">CCMP2556_LOCUS4487</name>
</gene>
<proteinExistence type="predicted"/>